<dbReference type="CDD" id="cd05164">
    <property type="entry name" value="PIKKc"/>
    <property type="match status" value="1"/>
</dbReference>
<name>E4YRE2_OIKDI</name>
<dbReference type="Pfam" id="PF00454">
    <property type="entry name" value="PI3_PI4_kinase"/>
    <property type="match status" value="1"/>
</dbReference>
<organism evidence="3">
    <name type="scientific">Oikopleura dioica</name>
    <name type="common">Tunicate</name>
    <dbReference type="NCBI Taxonomy" id="34765"/>
    <lineage>
        <taxon>Eukaryota</taxon>
        <taxon>Metazoa</taxon>
        <taxon>Chordata</taxon>
        <taxon>Tunicata</taxon>
        <taxon>Appendicularia</taxon>
        <taxon>Copelata</taxon>
        <taxon>Oikopleuridae</taxon>
        <taxon>Oikopleura</taxon>
    </lineage>
</organism>
<dbReference type="InterPro" id="IPR011009">
    <property type="entry name" value="Kinase-like_dom_sf"/>
</dbReference>
<feature type="compositionally biased region" description="Basic and acidic residues" evidence="1">
    <location>
        <begin position="1122"/>
        <end position="1135"/>
    </location>
</feature>
<protein>
    <recommendedName>
        <fullName evidence="2">PI3K/PI4K catalytic domain-containing protein</fullName>
    </recommendedName>
</protein>
<accession>E4YRE2</accession>
<dbReference type="Gene3D" id="1.10.1070.11">
    <property type="entry name" value="Phosphatidylinositol 3-/4-kinase, catalytic domain"/>
    <property type="match status" value="1"/>
</dbReference>
<dbReference type="InterPro" id="IPR050517">
    <property type="entry name" value="DDR_Repair_Kinase"/>
</dbReference>
<evidence type="ECO:0000313" key="3">
    <source>
        <dbReference type="EMBL" id="CBY38034.1"/>
    </source>
</evidence>
<dbReference type="Proteomes" id="UP000011014">
    <property type="component" value="Unassembled WGS sequence"/>
</dbReference>
<gene>
    <name evidence="3" type="ORF">GSOID_T00031536001</name>
</gene>
<dbReference type="Gene3D" id="3.30.1010.10">
    <property type="entry name" value="Phosphatidylinositol 3-kinase Catalytic Subunit, Chain A, domain 4"/>
    <property type="match status" value="1"/>
</dbReference>
<dbReference type="InterPro" id="IPR036940">
    <property type="entry name" value="PI3/4_kinase_cat_sf"/>
</dbReference>
<dbReference type="PROSITE" id="PS50290">
    <property type="entry name" value="PI3_4_KINASE_3"/>
    <property type="match status" value="1"/>
</dbReference>
<reference evidence="3" key="1">
    <citation type="journal article" date="2010" name="Science">
        <title>Plasticity of animal genome architecture unmasked by rapid evolution of a pelagic tunicate.</title>
        <authorList>
            <person name="Denoeud F."/>
            <person name="Henriet S."/>
            <person name="Mungpakdee S."/>
            <person name="Aury J.M."/>
            <person name="Da Silva C."/>
            <person name="Brinkmann H."/>
            <person name="Mikhaleva J."/>
            <person name="Olsen L.C."/>
            <person name="Jubin C."/>
            <person name="Canestro C."/>
            <person name="Bouquet J.M."/>
            <person name="Danks G."/>
            <person name="Poulain J."/>
            <person name="Campsteijn C."/>
            <person name="Adamski M."/>
            <person name="Cross I."/>
            <person name="Yadetie F."/>
            <person name="Muffato M."/>
            <person name="Louis A."/>
            <person name="Butcher S."/>
            <person name="Tsagkogeorga G."/>
            <person name="Konrad A."/>
            <person name="Singh S."/>
            <person name="Jensen M.F."/>
            <person name="Cong E.H."/>
            <person name="Eikeseth-Otteraa H."/>
            <person name="Noel B."/>
            <person name="Anthouard V."/>
            <person name="Porcel B.M."/>
            <person name="Kachouri-Lafond R."/>
            <person name="Nishino A."/>
            <person name="Ugolini M."/>
            <person name="Chourrout P."/>
            <person name="Nishida H."/>
            <person name="Aasland R."/>
            <person name="Huzurbazar S."/>
            <person name="Westhof E."/>
            <person name="Delsuc F."/>
            <person name="Lehrach H."/>
            <person name="Reinhardt R."/>
            <person name="Weissenbach J."/>
            <person name="Roy S.W."/>
            <person name="Artiguenave F."/>
            <person name="Postlethwait J.H."/>
            <person name="Manak J.R."/>
            <person name="Thompson E.M."/>
            <person name="Jaillon O."/>
            <person name="Du Pasquier L."/>
            <person name="Boudinot P."/>
            <person name="Liberles D.A."/>
            <person name="Volff J.N."/>
            <person name="Philippe H."/>
            <person name="Lenhard B."/>
            <person name="Roest Crollius H."/>
            <person name="Wincker P."/>
            <person name="Chourrout D."/>
        </authorList>
    </citation>
    <scope>NUCLEOTIDE SEQUENCE [LARGE SCALE GENOMIC DNA]</scope>
</reference>
<dbReference type="PANTHER" id="PTHR11139">
    <property type="entry name" value="ATAXIA TELANGIECTASIA MUTATED ATM -RELATED"/>
    <property type="match status" value="1"/>
</dbReference>
<sequence>MVDSVPVEKKRAYGNPSNAPQEIRWLHEKLCTLETLTSTIEDEDFKNVLCATRCFLTAAHREYNFEKYERTKEISSNLDDVRRLGGFFAMLLAEVPRGSVSDFVVESFKHEENMKPPPFQELVDDIVESIVNSFRKMLSEYHLLKEAKQNASLHEKNDLLSAEARKMDVLRVMLRIITNAFEAIFQRIQCIQFKMNGELTATIEEKIRRRVNYLIAENLIDQIKKLLPSQGILNAYERIYDMMPRIHLLRAYRILEEHKDVVFHAEQIACTDWDIEWVGDKQHQDEDIFIDIEDIMTWSFEAYRLLKDDKCKVIENKVWDSCEPDSGTDEEISNYGRAAKKLTEQVHGFLRPSWDDFIFNAPDRILELGDWSQLEGAIETALGSIPVNLSDFGKDKDFQEVTYKFLQIQAEAIRSHDLSILEKEIKMRNMQYFEETVKLRDPFNSTLPVLFLNDQLGILDLLKHIYEKEDISGPAKLTSIYTDIDERRRLWNDVPEQWVLLKTQFRSLICLRNNLDQLPSAEEQRNQFQFRLDSICVGALMEKAKMLRMMKKDDECERCIDQASNLLEGMQSTSKKEIRCRLRMLNIISIEDHDEIMSLTEKYQIEPERLVQFYDELVDNDRPYRLLVGSPMGTLWYRASCASKISFMLGNMAIRDNKERLDDEFYGAERLKRTLDFVTIEDARHWLKKACDTADLCRPGDNFQKRKCYYALAELNDEHFRQNSTIFSRKDDKKKYDGEKTVLVPKDDSQKSQTPKPDDPELINFAVCAIERYGDSIIAGHRLDRMCLFKIIELVFHVADAVGDSENAETIERCKDIFDKFGIVMTKIPPELILSIITQILGRLSHNCNYFSRCCAEICTKMAKVFPHQMSWYFLNFFQLTADYKRIKELETKSLKTNYEKELRRWESPSWDATTVRKGKKPTEPKWSEASSRNIRTNMQRGKTIYKNVVTKLCEDDKEYERIMKDYCTLWVGIDQVIETNFQRSVSSLRERLTDKGIFKKYSFLLKNDLPPQFNMIIPTKAFMRPKPRNTRLLEEFDVNFSPLQSESKSEKEGPKSSKNFDQSQEDPFQTADAFSMGNDSEPIKEVSEPGAFEHISDTESLRERFNTDSDIDPEAEDDDKNVDNKSYEKPDTSWKKPWHPDHVSIVSILDEVLELSSQQRPKRLNFLGSDGHSYSFLLKKGDDLNLDSRIGETFELFDYLLQREKESRDANMTIRSYNVMPIGHKKGIIEWVDDLWSFKKCLQPYFERKGHHMQHLQWTPPSEGPERIKSFNDIKKKAGPPVLHQWFIESFPTAGEWYEARSTYQKSLAVTSIVGSIIGLGDRHCENVQICQKTAEVVHIDLNMIFLKGRTLKVPEIVPFRLTRNIIDGLGPAECDGLFRKSALITIRNGKRQGKASPNCIFAGASRSNL</sequence>
<dbReference type="SUPFAM" id="SSF56112">
    <property type="entry name" value="Protein kinase-like (PK-like)"/>
    <property type="match status" value="1"/>
</dbReference>
<dbReference type="SMART" id="SM00146">
    <property type="entry name" value="PI3Kc"/>
    <property type="match status" value="1"/>
</dbReference>
<feature type="region of interest" description="Disordered" evidence="1">
    <location>
        <begin position="1044"/>
        <end position="1135"/>
    </location>
</feature>
<dbReference type="InterPro" id="IPR000403">
    <property type="entry name" value="PI3/4_kinase_cat_dom"/>
</dbReference>
<evidence type="ECO:0000259" key="2">
    <source>
        <dbReference type="PROSITE" id="PS50290"/>
    </source>
</evidence>
<evidence type="ECO:0000256" key="1">
    <source>
        <dbReference type="SAM" id="MobiDB-lite"/>
    </source>
</evidence>
<feature type="compositionally biased region" description="Basic and acidic residues" evidence="1">
    <location>
        <begin position="1095"/>
        <end position="1108"/>
    </location>
</feature>
<feature type="compositionally biased region" description="Acidic residues" evidence="1">
    <location>
        <begin position="1110"/>
        <end position="1121"/>
    </location>
</feature>
<proteinExistence type="predicted"/>
<dbReference type="GO" id="GO:0004674">
    <property type="term" value="F:protein serine/threonine kinase activity"/>
    <property type="evidence" value="ECO:0007669"/>
    <property type="project" value="TreeGrafter"/>
</dbReference>
<dbReference type="EMBL" id="FN655115">
    <property type="protein sequence ID" value="CBY38034.1"/>
    <property type="molecule type" value="Genomic_DNA"/>
</dbReference>
<feature type="domain" description="PI3K/PI4K catalytic" evidence="2">
    <location>
        <begin position="1149"/>
        <end position="1411"/>
    </location>
</feature>
<dbReference type="GO" id="GO:0005634">
    <property type="term" value="C:nucleus"/>
    <property type="evidence" value="ECO:0007669"/>
    <property type="project" value="TreeGrafter"/>
</dbReference>